<dbReference type="AlphaFoldDB" id="A0A090AV59"/>
<dbReference type="EMBL" id="AB698638">
    <property type="protein sequence ID" value="BAP59940.1"/>
    <property type="molecule type" value="Genomic_DNA"/>
</dbReference>
<feature type="signal peptide" evidence="1">
    <location>
        <begin position="1"/>
        <end position="29"/>
    </location>
</feature>
<dbReference type="GeneID" id="97400596"/>
<sequence length="50" mass="5089">MRTKLIRLTGIIAAAVLALGLSATVQVTATGQSAQQQILADNQGPATTKP</sequence>
<accession>A0A090AV59</accession>
<keyword evidence="1" id="KW-0732">Signal</keyword>
<dbReference type="RefSeq" id="WP_006383364.1">
    <property type="nucleotide sequence ID" value="NZ_BAAAGY010000011.1"/>
</dbReference>
<evidence type="ECO:0008006" key="3">
    <source>
        <dbReference type="Google" id="ProtNLM"/>
    </source>
</evidence>
<evidence type="ECO:0000313" key="2">
    <source>
        <dbReference type="EMBL" id="BAP59940.1"/>
    </source>
</evidence>
<name>A0A090AV59_9ACTN</name>
<proteinExistence type="predicted"/>
<feature type="chain" id="PRO_5038837321" description="Secreted protein" evidence="1">
    <location>
        <begin position="30"/>
        <end position="50"/>
    </location>
</feature>
<evidence type="ECO:0000256" key="1">
    <source>
        <dbReference type="SAM" id="SignalP"/>
    </source>
</evidence>
<reference evidence="2" key="1">
    <citation type="journal article" date="2012" name="J. Gen. Appl. Microbiol.">
        <title>Genome-wide survey of polyketide synthase and nonribosomal peptide synthetase gene clusters in Streptomyces turgidiscabies NBRC 16081.</title>
        <authorList>
            <person name="Komaki H."/>
            <person name="Ichikawa N."/>
            <person name="Oguchi A."/>
            <person name="Hanamaki T."/>
            <person name="Fujita N."/>
        </authorList>
    </citation>
    <scope>NUCLEOTIDE SEQUENCE</scope>
    <source>
        <strain evidence="2">NBRC 16081</strain>
    </source>
</reference>
<protein>
    <recommendedName>
        <fullName evidence="3">Secreted protein</fullName>
    </recommendedName>
</protein>
<organism evidence="2">
    <name type="scientific">Streptomyces turgidiscabies</name>
    <dbReference type="NCBI Taxonomy" id="85558"/>
    <lineage>
        <taxon>Bacteria</taxon>
        <taxon>Bacillati</taxon>
        <taxon>Actinomycetota</taxon>
        <taxon>Actinomycetes</taxon>
        <taxon>Kitasatosporales</taxon>
        <taxon>Streptomycetaceae</taxon>
        <taxon>Streptomyces</taxon>
    </lineage>
</organism>